<accession>A0A2V1DCZ9</accession>
<gene>
    <name evidence="1" type="ORF">DM02DRAFT_137081</name>
</gene>
<name>A0A2V1DCZ9_9PLEO</name>
<dbReference type="Proteomes" id="UP000244855">
    <property type="component" value="Unassembled WGS sequence"/>
</dbReference>
<organism evidence="1 2">
    <name type="scientific">Periconia macrospinosa</name>
    <dbReference type="NCBI Taxonomy" id="97972"/>
    <lineage>
        <taxon>Eukaryota</taxon>
        <taxon>Fungi</taxon>
        <taxon>Dikarya</taxon>
        <taxon>Ascomycota</taxon>
        <taxon>Pezizomycotina</taxon>
        <taxon>Dothideomycetes</taxon>
        <taxon>Pleosporomycetidae</taxon>
        <taxon>Pleosporales</taxon>
        <taxon>Massarineae</taxon>
        <taxon>Periconiaceae</taxon>
        <taxon>Periconia</taxon>
    </lineage>
</organism>
<reference evidence="1 2" key="1">
    <citation type="journal article" date="2018" name="Sci. Rep.">
        <title>Comparative genomics provides insights into the lifestyle and reveals functional heterogeneity of dark septate endophytic fungi.</title>
        <authorList>
            <person name="Knapp D.G."/>
            <person name="Nemeth J.B."/>
            <person name="Barry K."/>
            <person name="Hainaut M."/>
            <person name="Henrissat B."/>
            <person name="Johnson J."/>
            <person name="Kuo A."/>
            <person name="Lim J.H.P."/>
            <person name="Lipzen A."/>
            <person name="Nolan M."/>
            <person name="Ohm R.A."/>
            <person name="Tamas L."/>
            <person name="Grigoriev I.V."/>
            <person name="Spatafora J.W."/>
            <person name="Nagy L.G."/>
            <person name="Kovacs G.M."/>
        </authorList>
    </citation>
    <scope>NUCLEOTIDE SEQUENCE [LARGE SCALE GENOMIC DNA]</scope>
    <source>
        <strain evidence="1 2">DSE2036</strain>
    </source>
</reference>
<keyword evidence="2" id="KW-1185">Reference proteome</keyword>
<evidence type="ECO:0000313" key="2">
    <source>
        <dbReference type="Proteomes" id="UP000244855"/>
    </source>
</evidence>
<proteinExistence type="predicted"/>
<protein>
    <submittedName>
        <fullName evidence="1">Uncharacterized protein</fullName>
    </submittedName>
</protein>
<dbReference type="AlphaFoldDB" id="A0A2V1DCZ9"/>
<dbReference type="OrthoDB" id="3769912at2759"/>
<dbReference type="EMBL" id="KZ805480">
    <property type="protein sequence ID" value="PVH95918.1"/>
    <property type="molecule type" value="Genomic_DNA"/>
</dbReference>
<evidence type="ECO:0000313" key="1">
    <source>
        <dbReference type="EMBL" id="PVH95918.1"/>
    </source>
</evidence>
<sequence length="204" mass="23915">MSFTKIPNMTLLQLLPTIISLTLPLTLRLKGSTLEPNWFFIFAGVYLIVAEGGYRYSLERWVSEFGQYTGLCSHIGVCLLAQVYIVNTPDWRGEIIYWAVFLRWAVGMSRTHNKRVLVFRRAHSLLRQLSPMHRCDKVVAATIFTYYLLPKTNDLWGWLETAGLWVNFFYSWEYAFAVTACFFRPGWRPELVARARRELEEEEE</sequence>